<dbReference type="Proteomes" id="UP001151760">
    <property type="component" value="Unassembled WGS sequence"/>
</dbReference>
<comment type="caution">
    <text evidence="2">The sequence shown here is derived from an EMBL/GenBank/DDBJ whole genome shotgun (WGS) entry which is preliminary data.</text>
</comment>
<feature type="region of interest" description="Disordered" evidence="1">
    <location>
        <begin position="292"/>
        <end position="328"/>
    </location>
</feature>
<keyword evidence="3" id="KW-1185">Reference proteome</keyword>
<sequence>MSNTSAHQQALTDSGFETRPPMLERDSYVPWANRFKHYIERKRETRKFLKNSIDEGPYQMKMIQPNLDEALRVQNEDDLTGHYARDCSKARVWDSNYFMEQILLAKKDEAVVLLSNEQNDFLLADAAQMEEIEELNTNTINKLHELVFSKSDHEQTYHEQPKIINYTNGDDQINSDIIFDDPNVEVNDGNLEHDRNAHDQHDNELKLLARNAYNEAEKVKQQNNLGESRRPDRLEMAKLRSQAHGIEARLNEIERHFITNAIEAIAIYETKTRMDRDSMDQVICQGAKVAKNAKNRRKWEDGHGRSSSKQQNKRHKVIMAHTVGPSNK</sequence>
<gene>
    <name evidence="2" type="ORF">Tco_0951229</name>
</gene>
<reference evidence="2" key="1">
    <citation type="journal article" date="2022" name="Int. J. Mol. Sci.">
        <title>Draft Genome of Tanacetum Coccineum: Genomic Comparison of Closely Related Tanacetum-Family Plants.</title>
        <authorList>
            <person name="Yamashiro T."/>
            <person name="Shiraishi A."/>
            <person name="Nakayama K."/>
            <person name="Satake H."/>
        </authorList>
    </citation>
    <scope>NUCLEOTIDE SEQUENCE</scope>
</reference>
<accession>A0ABQ5DUF8</accession>
<evidence type="ECO:0000256" key="1">
    <source>
        <dbReference type="SAM" id="MobiDB-lite"/>
    </source>
</evidence>
<dbReference type="EMBL" id="BQNB010015651">
    <property type="protein sequence ID" value="GJT42514.1"/>
    <property type="molecule type" value="Genomic_DNA"/>
</dbReference>
<evidence type="ECO:0000313" key="2">
    <source>
        <dbReference type="EMBL" id="GJT42514.1"/>
    </source>
</evidence>
<name>A0ABQ5DUF8_9ASTR</name>
<proteinExistence type="predicted"/>
<organism evidence="2 3">
    <name type="scientific">Tanacetum coccineum</name>
    <dbReference type="NCBI Taxonomy" id="301880"/>
    <lineage>
        <taxon>Eukaryota</taxon>
        <taxon>Viridiplantae</taxon>
        <taxon>Streptophyta</taxon>
        <taxon>Embryophyta</taxon>
        <taxon>Tracheophyta</taxon>
        <taxon>Spermatophyta</taxon>
        <taxon>Magnoliopsida</taxon>
        <taxon>eudicotyledons</taxon>
        <taxon>Gunneridae</taxon>
        <taxon>Pentapetalae</taxon>
        <taxon>asterids</taxon>
        <taxon>campanulids</taxon>
        <taxon>Asterales</taxon>
        <taxon>Asteraceae</taxon>
        <taxon>Asteroideae</taxon>
        <taxon>Anthemideae</taxon>
        <taxon>Anthemidinae</taxon>
        <taxon>Tanacetum</taxon>
    </lineage>
</organism>
<protein>
    <submittedName>
        <fullName evidence="2">Uncharacterized protein</fullName>
    </submittedName>
</protein>
<evidence type="ECO:0000313" key="3">
    <source>
        <dbReference type="Proteomes" id="UP001151760"/>
    </source>
</evidence>
<reference evidence="2" key="2">
    <citation type="submission" date="2022-01" db="EMBL/GenBank/DDBJ databases">
        <authorList>
            <person name="Yamashiro T."/>
            <person name="Shiraishi A."/>
            <person name="Satake H."/>
            <person name="Nakayama K."/>
        </authorList>
    </citation>
    <scope>NUCLEOTIDE SEQUENCE</scope>
</reference>